<dbReference type="OrthoDB" id="8959203at2759"/>
<organism evidence="1 2">
    <name type="scientific">Araneus ventricosus</name>
    <name type="common">Orbweaver spider</name>
    <name type="synonym">Epeira ventricosa</name>
    <dbReference type="NCBI Taxonomy" id="182803"/>
    <lineage>
        <taxon>Eukaryota</taxon>
        <taxon>Metazoa</taxon>
        <taxon>Ecdysozoa</taxon>
        <taxon>Arthropoda</taxon>
        <taxon>Chelicerata</taxon>
        <taxon>Arachnida</taxon>
        <taxon>Araneae</taxon>
        <taxon>Araneomorphae</taxon>
        <taxon>Entelegynae</taxon>
        <taxon>Araneoidea</taxon>
        <taxon>Araneidae</taxon>
        <taxon>Araneus</taxon>
    </lineage>
</organism>
<dbReference type="Proteomes" id="UP000499080">
    <property type="component" value="Unassembled WGS sequence"/>
</dbReference>
<comment type="caution">
    <text evidence="1">The sequence shown here is derived from an EMBL/GenBank/DDBJ whole genome shotgun (WGS) entry which is preliminary data.</text>
</comment>
<protein>
    <submittedName>
        <fullName evidence="1">Uncharacterized protein</fullName>
    </submittedName>
</protein>
<dbReference type="Gene3D" id="1.10.4020.10">
    <property type="entry name" value="DNA breaking-rejoining enzymes"/>
    <property type="match status" value="1"/>
</dbReference>
<gene>
    <name evidence="1" type="ORF">AVEN_243687_1</name>
</gene>
<keyword evidence="2" id="KW-1185">Reference proteome</keyword>
<name>A0A4Y2A4X2_ARAVE</name>
<sequence length="382" mass="44838">MAYLAKANKPDLLEICVEIGVEIDPSTKVVDIKKLIIKSPLYNEEEVKTILDRILTNRKEQRELEMKKLEVAQSSERINDESRDRAELGPKIQLAQILPKFDEKHDEMGLYLINFERRAEMAQVPKKDWVAYLLAVLPAELSNMLARELASEANNYDFVKSIILKRYKLNSENLKQCFYRHQKSAEKSWRNYAHELNSYFTEWISDLEVKTFEQLKDLMITEQLKYRVPAEVREHFLHEWIEMKTPYDLVEKLDEYESIKQSFRREFPKKNGHKFQAGPYGGSKVKEALKELRPKFQIKKEPVNEKGHGKEFEKRRQLRCYECGSYSHIRPQCDKLKKNFETVAFNEAVRNGSYDVLAPYTSMGKVNGIEMPILRDTGATLD</sequence>
<dbReference type="PANTHER" id="PTHR46888">
    <property type="entry name" value="ZINC KNUCKLE DOMAINCONTAINING PROTEIN-RELATED"/>
    <property type="match status" value="1"/>
</dbReference>
<dbReference type="SUPFAM" id="SSF47353">
    <property type="entry name" value="Retrovirus capsid dimerization domain-like"/>
    <property type="match status" value="1"/>
</dbReference>
<accession>A0A4Y2A4X2</accession>
<reference evidence="1 2" key="1">
    <citation type="journal article" date="2019" name="Sci. Rep.">
        <title>Orb-weaving spider Araneus ventricosus genome elucidates the spidroin gene catalogue.</title>
        <authorList>
            <person name="Kono N."/>
            <person name="Nakamura H."/>
            <person name="Ohtoshi R."/>
            <person name="Moran D.A.P."/>
            <person name="Shinohara A."/>
            <person name="Yoshida Y."/>
            <person name="Fujiwara M."/>
            <person name="Mori M."/>
            <person name="Tomita M."/>
            <person name="Arakawa K."/>
        </authorList>
    </citation>
    <scope>NUCLEOTIDE SEQUENCE [LARGE SCALE GENOMIC DNA]</scope>
</reference>
<evidence type="ECO:0000313" key="1">
    <source>
        <dbReference type="EMBL" id="GBL74838.1"/>
    </source>
</evidence>
<dbReference type="PANTHER" id="PTHR46888:SF11">
    <property type="entry name" value="SCAN BOX DOMAIN-CONTAINING PROTEIN"/>
    <property type="match status" value="1"/>
</dbReference>
<dbReference type="InterPro" id="IPR038269">
    <property type="entry name" value="SCAN_sf"/>
</dbReference>
<dbReference type="AlphaFoldDB" id="A0A4Y2A4X2"/>
<evidence type="ECO:0000313" key="2">
    <source>
        <dbReference type="Proteomes" id="UP000499080"/>
    </source>
</evidence>
<dbReference type="EMBL" id="BGPR01000006">
    <property type="protein sequence ID" value="GBL74838.1"/>
    <property type="molecule type" value="Genomic_DNA"/>
</dbReference>
<proteinExistence type="predicted"/>